<dbReference type="EMBL" id="CP019124">
    <property type="protein sequence ID" value="APX89460.1"/>
    <property type="molecule type" value="Genomic_DNA"/>
</dbReference>
<dbReference type="Proteomes" id="UP000187266">
    <property type="component" value="Chromosome"/>
</dbReference>
<accession>A0A1U7DHI8</accession>
<dbReference type="SUPFAM" id="SSF52343">
    <property type="entry name" value="Ferredoxin reductase-like, C-terminal NADP-linked domain"/>
    <property type="match status" value="1"/>
</dbReference>
<dbReference type="InterPro" id="IPR036010">
    <property type="entry name" value="2Fe-2S_ferredoxin-like_sf"/>
</dbReference>
<keyword evidence="8" id="KW-1185">Reference proteome</keyword>
<dbReference type="Pfam" id="PF00175">
    <property type="entry name" value="NAD_binding_1"/>
    <property type="match status" value="1"/>
</dbReference>
<name>A0A1U7DHI8_9RHOB</name>
<dbReference type="GO" id="GO:0016491">
    <property type="term" value="F:oxidoreductase activity"/>
    <property type="evidence" value="ECO:0007669"/>
    <property type="project" value="UniProtKB-KW"/>
</dbReference>
<evidence type="ECO:0000313" key="8">
    <source>
        <dbReference type="Proteomes" id="UP000187266"/>
    </source>
</evidence>
<proteinExistence type="predicted"/>
<dbReference type="InterPro" id="IPR001041">
    <property type="entry name" value="2Fe-2S_ferredoxin-type"/>
</dbReference>
<evidence type="ECO:0000256" key="1">
    <source>
        <dbReference type="ARBA" id="ARBA00022630"/>
    </source>
</evidence>
<dbReference type="InterPro" id="IPR039261">
    <property type="entry name" value="FNR_nucleotide-bd"/>
</dbReference>
<dbReference type="PRINTS" id="PR00409">
    <property type="entry name" value="PHDIOXRDTASE"/>
</dbReference>
<evidence type="ECO:0000313" key="7">
    <source>
        <dbReference type="EMBL" id="APX89460.1"/>
    </source>
</evidence>
<keyword evidence="5" id="KW-0408">Iron</keyword>
<evidence type="ECO:0000256" key="4">
    <source>
        <dbReference type="ARBA" id="ARBA00023002"/>
    </source>
</evidence>
<dbReference type="CDD" id="cd06185">
    <property type="entry name" value="PDR_like"/>
    <property type="match status" value="1"/>
</dbReference>
<evidence type="ECO:0000256" key="3">
    <source>
        <dbReference type="ARBA" id="ARBA00022723"/>
    </source>
</evidence>
<keyword evidence="1" id="KW-0285">Flavoprotein</keyword>
<keyword evidence="2" id="KW-0001">2Fe-2S</keyword>
<dbReference type="CDD" id="cd00207">
    <property type="entry name" value="fer2"/>
    <property type="match status" value="1"/>
</dbReference>
<dbReference type="Gene3D" id="3.10.20.30">
    <property type="match status" value="1"/>
</dbReference>
<keyword evidence="4" id="KW-0560">Oxidoreductase</keyword>
<evidence type="ECO:0000256" key="5">
    <source>
        <dbReference type="ARBA" id="ARBA00023004"/>
    </source>
</evidence>
<evidence type="ECO:0000256" key="6">
    <source>
        <dbReference type="ARBA" id="ARBA00023014"/>
    </source>
</evidence>
<dbReference type="GO" id="GO:0051537">
    <property type="term" value="F:2 iron, 2 sulfur cluster binding"/>
    <property type="evidence" value="ECO:0007669"/>
    <property type="project" value="UniProtKB-KW"/>
</dbReference>
<keyword evidence="6" id="KW-0411">Iron-sulfur</keyword>
<keyword evidence="3" id="KW-0479">Metal-binding</keyword>
<dbReference type="STRING" id="1267768.BV394_06810"/>
<dbReference type="GO" id="GO:0046872">
    <property type="term" value="F:metal ion binding"/>
    <property type="evidence" value="ECO:0007669"/>
    <property type="project" value="UniProtKB-KW"/>
</dbReference>
<reference evidence="7 8" key="1">
    <citation type="submission" date="2017-01" db="EMBL/GenBank/DDBJ databases">
        <title>Genomic analysis of Xuhuaishuia manganoxidans DY6-4.</title>
        <authorList>
            <person name="Wang X."/>
        </authorList>
    </citation>
    <scope>NUCLEOTIDE SEQUENCE [LARGE SCALE GENOMIC DNA]</scope>
    <source>
        <strain evidence="7 8">DY6-4</strain>
    </source>
</reference>
<dbReference type="InterPro" id="IPR001433">
    <property type="entry name" value="OxRdtase_FAD/NAD-bd"/>
</dbReference>
<dbReference type="Pfam" id="PF00111">
    <property type="entry name" value="Fer2"/>
    <property type="match status" value="1"/>
</dbReference>
<organism evidence="7 8">
    <name type="scientific">Brevirhabdus pacifica</name>
    <dbReference type="NCBI Taxonomy" id="1267768"/>
    <lineage>
        <taxon>Bacteria</taxon>
        <taxon>Pseudomonadati</taxon>
        <taxon>Pseudomonadota</taxon>
        <taxon>Alphaproteobacteria</taxon>
        <taxon>Rhodobacterales</taxon>
        <taxon>Paracoccaceae</taxon>
        <taxon>Brevirhabdus</taxon>
    </lineage>
</organism>
<dbReference type="InterPro" id="IPR017927">
    <property type="entry name" value="FAD-bd_FR_type"/>
</dbReference>
<dbReference type="InterPro" id="IPR006058">
    <property type="entry name" value="2Fe2S_fd_BS"/>
</dbReference>
<dbReference type="InterPro" id="IPR017938">
    <property type="entry name" value="Riboflavin_synthase-like_b-brl"/>
</dbReference>
<protein>
    <submittedName>
        <fullName evidence="7">Ferredoxin</fullName>
    </submittedName>
</protein>
<sequence length="316" mass="34319">MTNESTMIDMQVTAIRDLTPSIREFTLTPVAGGALPAAEPGAHVTVRTPSGAMRRYSLVRPGATPEAYVIAVKREPGSRGGSASMHDAVEVGTVLAIEPPENEFALSEAPAYLLIAGGVGVTPIYSMAQALEAEGKPFEIIYCTRSAEESAYLDELQGRWGAMLTAHHDGGDPEQVYDFWDHFEEPRDVKVFCCGPKPLMDEIQAISGHWPEGWVNFEDFKPVEVTRPDDVAFDVQLQASGKKVTVPADRSILEALREAGVATVSSCESGTCGTCKCRLIAGEADHRDMVLMDEEKDDYVLICVSRARSKELVLDL</sequence>
<dbReference type="PROSITE" id="PS51384">
    <property type="entry name" value="FAD_FR"/>
    <property type="match status" value="1"/>
</dbReference>
<dbReference type="PANTHER" id="PTHR47354:SF1">
    <property type="entry name" value="CARNITINE MONOOXYGENASE REDUCTASE SUBUNIT"/>
    <property type="match status" value="1"/>
</dbReference>
<dbReference type="InterPro" id="IPR050415">
    <property type="entry name" value="MRET"/>
</dbReference>
<dbReference type="Gene3D" id="2.40.30.10">
    <property type="entry name" value="Translation factors"/>
    <property type="match status" value="1"/>
</dbReference>
<dbReference type="AlphaFoldDB" id="A0A1U7DHI8"/>
<evidence type="ECO:0000256" key="2">
    <source>
        <dbReference type="ARBA" id="ARBA00022714"/>
    </source>
</evidence>
<dbReference type="InterPro" id="IPR012675">
    <property type="entry name" value="Beta-grasp_dom_sf"/>
</dbReference>
<dbReference type="PANTHER" id="PTHR47354">
    <property type="entry name" value="NADH OXIDOREDUCTASE HCR"/>
    <property type="match status" value="1"/>
</dbReference>
<gene>
    <name evidence="7" type="ORF">BV394_06810</name>
</gene>
<dbReference type="Gene3D" id="3.40.50.80">
    <property type="entry name" value="Nucleotide-binding domain of ferredoxin-NADP reductase (FNR) module"/>
    <property type="match status" value="1"/>
</dbReference>
<dbReference type="PROSITE" id="PS00197">
    <property type="entry name" value="2FE2S_FER_1"/>
    <property type="match status" value="1"/>
</dbReference>
<dbReference type="PROSITE" id="PS51085">
    <property type="entry name" value="2FE2S_FER_2"/>
    <property type="match status" value="1"/>
</dbReference>
<dbReference type="SUPFAM" id="SSF54292">
    <property type="entry name" value="2Fe-2S ferredoxin-like"/>
    <property type="match status" value="1"/>
</dbReference>
<accession>A0A2M9DDN8</accession>
<dbReference type="SUPFAM" id="SSF63380">
    <property type="entry name" value="Riboflavin synthase domain-like"/>
    <property type="match status" value="1"/>
</dbReference>